<dbReference type="NCBIfam" id="TIGR03344">
    <property type="entry name" value="VI_effect_Hcp1"/>
    <property type="match status" value="1"/>
</dbReference>
<dbReference type="PANTHER" id="PTHR34319:SF7">
    <property type="entry name" value="HNH ENDONUCLEASE DOMAIN-CONTAINING PROTEIN"/>
    <property type="match status" value="1"/>
</dbReference>
<name>A0A5M8FBQ2_9GAMM</name>
<dbReference type="EMBL" id="VWXX01000049">
    <property type="protein sequence ID" value="KAA6182303.1"/>
    <property type="molecule type" value="Genomic_DNA"/>
</dbReference>
<evidence type="ECO:0000313" key="1">
    <source>
        <dbReference type="EMBL" id="KAA6182303.1"/>
    </source>
</evidence>
<gene>
    <name evidence="1" type="primary">hcp</name>
    <name evidence="1" type="ORF">F2Q65_18100</name>
</gene>
<dbReference type="InterPro" id="IPR008514">
    <property type="entry name" value="T6SS_Hcp"/>
</dbReference>
<evidence type="ECO:0000313" key="2">
    <source>
        <dbReference type="Proteomes" id="UP000322981"/>
    </source>
</evidence>
<dbReference type="Pfam" id="PF05638">
    <property type="entry name" value="T6SS_HCP"/>
    <property type="match status" value="1"/>
</dbReference>
<dbReference type="PANTHER" id="PTHR34319">
    <property type="entry name" value="MAJOR EXPORTED PROTEIN"/>
    <property type="match status" value="1"/>
</dbReference>
<accession>A0A5M8FBQ2</accession>
<dbReference type="Proteomes" id="UP000322981">
    <property type="component" value="Unassembled WGS sequence"/>
</dbReference>
<organism evidence="1 2">
    <name type="scientific">Thiohalocapsa marina</name>
    <dbReference type="NCBI Taxonomy" id="424902"/>
    <lineage>
        <taxon>Bacteria</taxon>
        <taxon>Pseudomonadati</taxon>
        <taxon>Pseudomonadota</taxon>
        <taxon>Gammaproteobacteria</taxon>
        <taxon>Chromatiales</taxon>
        <taxon>Chromatiaceae</taxon>
        <taxon>Thiohalocapsa</taxon>
    </lineage>
</organism>
<dbReference type="InterPro" id="IPR036624">
    <property type="entry name" value="Hcp1-lik_sf"/>
</dbReference>
<dbReference type="Gene3D" id="2.30.110.20">
    <property type="entry name" value="Hcp1-like"/>
    <property type="match status" value="1"/>
</dbReference>
<dbReference type="AlphaFoldDB" id="A0A5M8FBQ2"/>
<sequence>MNRYMSTVIPTVLLMAVSVASGEEIQCRITGETLDAVVPVATFAGGIIGNYDPGSGLPTGKRQHRPVTITKKLDALSPLLFQAAVSNQTLTSMECSFHRVLHKRSQELYFRITLTQPRIVDLALNGDTSQEGAPQETLQFVYYKIALEDVLSGIVTEDLWESPVD</sequence>
<dbReference type="InterPro" id="IPR052947">
    <property type="entry name" value="T6SS_Hcp1_domain"/>
</dbReference>
<dbReference type="SUPFAM" id="SSF141452">
    <property type="entry name" value="Hcp1-like"/>
    <property type="match status" value="1"/>
</dbReference>
<comment type="caution">
    <text evidence="1">The sequence shown here is derived from an EMBL/GenBank/DDBJ whole genome shotgun (WGS) entry which is preliminary data.</text>
</comment>
<protein>
    <submittedName>
        <fullName evidence="1">Type VI secretion system tube protein Hcp</fullName>
    </submittedName>
</protein>
<dbReference type="OrthoDB" id="5674026at2"/>
<proteinExistence type="predicted"/>
<reference evidence="1 2" key="1">
    <citation type="submission" date="2019-09" db="EMBL/GenBank/DDBJ databases">
        <title>Whole-genome sequence of the purple sulfur bacterium Thiohalocapsa marina DSM 19078.</title>
        <authorList>
            <person name="Kyndt J.A."/>
            <person name="Meyer T.E."/>
        </authorList>
    </citation>
    <scope>NUCLEOTIDE SEQUENCE [LARGE SCALE GENOMIC DNA]</scope>
    <source>
        <strain evidence="1 2">DSM 19078</strain>
    </source>
</reference>
<dbReference type="RefSeq" id="WP_150094806.1">
    <property type="nucleotide sequence ID" value="NZ_VWXX01000049.1"/>
</dbReference>
<keyword evidence="2" id="KW-1185">Reference proteome</keyword>